<protein>
    <recommendedName>
        <fullName evidence="4">Head-to-tail connector protein</fullName>
    </recommendedName>
</protein>
<proteinExistence type="predicted"/>
<dbReference type="EMBL" id="MG793454">
    <property type="protein sequence ID" value="AUV61976.1"/>
    <property type="molecule type" value="Genomic_DNA"/>
</dbReference>
<keyword evidence="3" id="KW-1185">Reference proteome</keyword>
<feature type="region of interest" description="Disordered" evidence="1">
    <location>
        <begin position="27"/>
        <end position="62"/>
    </location>
</feature>
<dbReference type="Pfam" id="PF23976">
    <property type="entry name" value="DUF7302"/>
    <property type="match status" value="1"/>
</dbReference>
<feature type="compositionally biased region" description="Pro residues" evidence="1">
    <location>
        <begin position="47"/>
        <end position="62"/>
    </location>
</feature>
<organism evidence="2 3">
    <name type="scientific">Mycobacterium phage SWU2</name>
    <dbReference type="NCBI Taxonomy" id="2077150"/>
    <lineage>
        <taxon>Viruses</taxon>
        <taxon>Duplodnaviria</taxon>
        <taxon>Heunggongvirae</taxon>
        <taxon>Uroviricota</taxon>
        <taxon>Caudoviricetes</taxon>
        <taxon>Timshelvirus</taxon>
        <taxon>Timshelvirus SWU2</taxon>
    </lineage>
</organism>
<evidence type="ECO:0000313" key="2">
    <source>
        <dbReference type="EMBL" id="AUV61976.1"/>
    </source>
</evidence>
<name>A0A2K9VHZ1_9CAUD</name>
<reference evidence="2" key="1">
    <citation type="submission" date="2018-04" db="EMBL/GenBank/DDBJ databases">
        <title>Biology of a Novel Mycobacteriophage, SWU2, Isolated from Chinese Soil.</title>
        <authorList>
            <person name="Li C."/>
            <person name="Gu Y."/>
        </authorList>
    </citation>
    <scope>NUCLEOTIDE SEQUENCE</scope>
</reference>
<dbReference type="InterPro" id="IPR055726">
    <property type="entry name" value="DUF7302"/>
</dbReference>
<gene>
    <name evidence="2" type="ORF">JX_gp17</name>
</gene>
<dbReference type="Proteomes" id="UP000240744">
    <property type="component" value="Segment"/>
</dbReference>
<accession>A0A2K9VHZ1</accession>
<evidence type="ECO:0000256" key="1">
    <source>
        <dbReference type="SAM" id="MobiDB-lite"/>
    </source>
</evidence>
<evidence type="ECO:0008006" key="4">
    <source>
        <dbReference type="Google" id="ProtNLM"/>
    </source>
</evidence>
<evidence type="ECO:0000313" key="3">
    <source>
        <dbReference type="Proteomes" id="UP000240744"/>
    </source>
</evidence>
<sequence>MKVRNLQVGGLATVSDEYGARLIATGGWASAEEKPKRKRATKKDAPAPEPQPEPVEVPPTEE</sequence>